<evidence type="ECO:0000256" key="3">
    <source>
        <dbReference type="ARBA" id="ARBA00013725"/>
    </source>
</evidence>
<accession>A0A1G9VNW2</accession>
<dbReference type="GO" id="GO:0006351">
    <property type="term" value="P:DNA-templated transcription"/>
    <property type="evidence" value="ECO:0007669"/>
    <property type="project" value="UniProtKB-UniRule"/>
</dbReference>
<comment type="catalytic activity">
    <reaction evidence="9 10">
        <text>RNA(n) + a ribonucleoside 5'-triphosphate = RNA(n+1) + diphosphate</text>
        <dbReference type="Rhea" id="RHEA:21248"/>
        <dbReference type="Rhea" id="RHEA-COMP:14527"/>
        <dbReference type="Rhea" id="RHEA-COMP:17342"/>
        <dbReference type="ChEBI" id="CHEBI:33019"/>
        <dbReference type="ChEBI" id="CHEBI:61557"/>
        <dbReference type="ChEBI" id="CHEBI:140395"/>
        <dbReference type="EC" id="2.7.7.6"/>
    </reaction>
</comment>
<evidence type="ECO:0000256" key="1">
    <source>
        <dbReference type="ARBA" id="ARBA00006711"/>
    </source>
</evidence>
<evidence type="ECO:0000256" key="2">
    <source>
        <dbReference type="ARBA" id="ARBA00012418"/>
    </source>
</evidence>
<evidence type="ECO:0000256" key="8">
    <source>
        <dbReference type="ARBA" id="ARBA00029924"/>
    </source>
</evidence>
<keyword evidence="7 10" id="KW-0804">Transcription</keyword>
<comment type="similarity">
    <text evidence="1 10">Belongs to the RNA polymerase subunit omega family.</text>
</comment>
<dbReference type="OrthoDB" id="9815459at2"/>
<organism evidence="11 12">
    <name type="scientific">Acetanaerobacterium elongatum</name>
    <dbReference type="NCBI Taxonomy" id="258515"/>
    <lineage>
        <taxon>Bacteria</taxon>
        <taxon>Bacillati</taxon>
        <taxon>Bacillota</taxon>
        <taxon>Clostridia</taxon>
        <taxon>Eubacteriales</taxon>
        <taxon>Oscillospiraceae</taxon>
        <taxon>Acetanaerobacterium</taxon>
    </lineage>
</organism>
<evidence type="ECO:0000256" key="6">
    <source>
        <dbReference type="ARBA" id="ARBA00022695"/>
    </source>
</evidence>
<keyword evidence="12" id="KW-1185">Reference proteome</keyword>
<evidence type="ECO:0000256" key="10">
    <source>
        <dbReference type="HAMAP-Rule" id="MF_00366"/>
    </source>
</evidence>
<dbReference type="EC" id="2.7.7.6" evidence="2 10"/>
<dbReference type="HAMAP" id="MF_00366">
    <property type="entry name" value="RNApol_bact_RpoZ"/>
    <property type="match status" value="1"/>
</dbReference>
<reference evidence="11 12" key="1">
    <citation type="submission" date="2016-10" db="EMBL/GenBank/DDBJ databases">
        <authorList>
            <person name="de Groot N.N."/>
        </authorList>
    </citation>
    <scope>NUCLEOTIDE SEQUENCE [LARGE SCALE GENOMIC DNA]</scope>
    <source>
        <strain evidence="11 12">CGMCC 1.5012</strain>
    </source>
</reference>
<comment type="function">
    <text evidence="10">Promotes RNA polymerase assembly. Latches the N- and C-terminal regions of the beta' subunit thereby facilitating its interaction with the beta and alpha subunits.</text>
</comment>
<keyword evidence="5 10" id="KW-0808">Transferase</keyword>
<dbReference type="InterPro" id="IPR003716">
    <property type="entry name" value="DNA-dir_RNA_pol_omega"/>
</dbReference>
<dbReference type="Gene3D" id="3.90.940.10">
    <property type="match status" value="1"/>
</dbReference>
<protein>
    <recommendedName>
        <fullName evidence="3 10">DNA-directed RNA polymerase subunit omega</fullName>
        <shortName evidence="10">RNAP omega subunit</shortName>
        <ecNumber evidence="2 10">2.7.7.6</ecNumber>
    </recommendedName>
    <alternativeName>
        <fullName evidence="10">RNA polymerase omega subunit</fullName>
    </alternativeName>
    <alternativeName>
        <fullName evidence="8 10">Transcriptase subunit omega</fullName>
    </alternativeName>
</protein>
<dbReference type="Proteomes" id="UP000199182">
    <property type="component" value="Unassembled WGS sequence"/>
</dbReference>
<dbReference type="InterPro" id="IPR036161">
    <property type="entry name" value="RPB6/omega-like_sf"/>
</dbReference>
<comment type="subunit">
    <text evidence="10">The RNAP catalytic core consists of 2 alpha, 1 beta, 1 beta' and 1 omega subunit. When a sigma factor is associated with the core the holoenzyme is formed, which can initiate transcription.</text>
</comment>
<dbReference type="STRING" id="258515.SAMN05192585_10457"/>
<dbReference type="InterPro" id="IPR006110">
    <property type="entry name" value="Pol_omega/Rpo6/RPB6"/>
</dbReference>
<name>A0A1G9VNW2_9FIRM</name>
<gene>
    <name evidence="10" type="primary">rpoZ</name>
    <name evidence="11" type="ORF">SAMN05192585_10457</name>
</gene>
<evidence type="ECO:0000256" key="5">
    <source>
        <dbReference type="ARBA" id="ARBA00022679"/>
    </source>
</evidence>
<sequence>MLRPAIGEIMNNNGSYFSLVIAVAKRAREITDDVEAIKKDMIERNNGKLPLDLGINRNYLQAKPVKLAVEEFASQKFRIVETPNIGEKIEK</sequence>
<evidence type="ECO:0000256" key="4">
    <source>
        <dbReference type="ARBA" id="ARBA00022478"/>
    </source>
</evidence>
<dbReference type="RefSeq" id="WP_092638004.1">
    <property type="nucleotide sequence ID" value="NZ_FNID01000004.1"/>
</dbReference>
<evidence type="ECO:0000313" key="12">
    <source>
        <dbReference type="Proteomes" id="UP000199182"/>
    </source>
</evidence>
<dbReference type="SMART" id="SM01409">
    <property type="entry name" value="RNA_pol_Rpb6"/>
    <property type="match status" value="1"/>
</dbReference>
<dbReference type="EMBL" id="FNID01000004">
    <property type="protein sequence ID" value="SDM73786.1"/>
    <property type="molecule type" value="Genomic_DNA"/>
</dbReference>
<evidence type="ECO:0000256" key="9">
    <source>
        <dbReference type="ARBA" id="ARBA00048552"/>
    </source>
</evidence>
<dbReference type="SUPFAM" id="SSF63562">
    <property type="entry name" value="RPB6/omega subunit-like"/>
    <property type="match status" value="1"/>
</dbReference>
<dbReference type="GO" id="GO:0003677">
    <property type="term" value="F:DNA binding"/>
    <property type="evidence" value="ECO:0007669"/>
    <property type="project" value="UniProtKB-UniRule"/>
</dbReference>
<evidence type="ECO:0000313" key="11">
    <source>
        <dbReference type="EMBL" id="SDM73786.1"/>
    </source>
</evidence>
<dbReference type="GO" id="GO:0003899">
    <property type="term" value="F:DNA-directed RNA polymerase activity"/>
    <property type="evidence" value="ECO:0007669"/>
    <property type="project" value="UniProtKB-UniRule"/>
</dbReference>
<dbReference type="AlphaFoldDB" id="A0A1G9VNW2"/>
<keyword evidence="4 10" id="KW-0240">DNA-directed RNA polymerase</keyword>
<evidence type="ECO:0000256" key="7">
    <source>
        <dbReference type="ARBA" id="ARBA00023163"/>
    </source>
</evidence>
<dbReference type="NCBIfam" id="TIGR00690">
    <property type="entry name" value="rpoZ"/>
    <property type="match status" value="1"/>
</dbReference>
<proteinExistence type="inferred from homology"/>
<keyword evidence="6 10" id="KW-0548">Nucleotidyltransferase</keyword>
<dbReference type="Pfam" id="PF01192">
    <property type="entry name" value="RNA_pol_Rpb6"/>
    <property type="match status" value="1"/>
</dbReference>
<dbReference type="GO" id="GO:0000428">
    <property type="term" value="C:DNA-directed RNA polymerase complex"/>
    <property type="evidence" value="ECO:0007669"/>
    <property type="project" value="UniProtKB-KW"/>
</dbReference>